<protein>
    <submittedName>
        <fullName evidence="1">Uncharacterized protein</fullName>
    </submittedName>
</protein>
<evidence type="ECO:0000313" key="1">
    <source>
        <dbReference type="EMBL" id="VDM83440.1"/>
    </source>
</evidence>
<dbReference type="AlphaFoldDB" id="A0A3P7JCX3"/>
<dbReference type="OrthoDB" id="5861408at2759"/>
<dbReference type="EMBL" id="UYYB01123088">
    <property type="protein sequence ID" value="VDM83440.1"/>
    <property type="molecule type" value="Genomic_DNA"/>
</dbReference>
<accession>A0A3P7JCX3</accession>
<dbReference type="Proteomes" id="UP000270094">
    <property type="component" value="Unassembled WGS sequence"/>
</dbReference>
<organism evidence="1 2">
    <name type="scientific">Strongylus vulgaris</name>
    <name type="common">Blood worm</name>
    <dbReference type="NCBI Taxonomy" id="40348"/>
    <lineage>
        <taxon>Eukaryota</taxon>
        <taxon>Metazoa</taxon>
        <taxon>Ecdysozoa</taxon>
        <taxon>Nematoda</taxon>
        <taxon>Chromadorea</taxon>
        <taxon>Rhabditida</taxon>
        <taxon>Rhabditina</taxon>
        <taxon>Rhabditomorpha</taxon>
        <taxon>Strongyloidea</taxon>
        <taxon>Strongylidae</taxon>
        <taxon>Strongylus</taxon>
    </lineage>
</organism>
<reference evidence="1 2" key="1">
    <citation type="submission" date="2018-11" db="EMBL/GenBank/DDBJ databases">
        <authorList>
            <consortium name="Pathogen Informatics"/>
        </authorList>
    </citation>
    <scope>NUCLEOTIDE SEQUENCE [LARGE SCALE GENOMIC DNA]</scope>
</reference>
<proteinExistence type="predicted"/>
<evidence type="ECO:0000313" key="2">
    <source>
        <dbReference type="Proteomes" id="UP000270094"/>
    </source>
</evidence>
<keyword evidence="2" id="KW-1185">Reference proteome</keyword>
<sequence>MIEYFISDVFINEHRKVNKKLEALRNLQKTLPTLLRARTQCVSGLMGLWWEQWFSDKLCFISGADKCLIVRSCSVVAGDTTHELIGADGCSKNTKILPHLTYFNPVSVVYCKYS</sequence>
<gene>
    <name evidence="1" type="ORF">SVUK_LOCUS18438</name>
</gene>
<name>A0A3P7JCX3_STRVU</name>